<keyword evidence="3" id="KW-1185">Reference proteome</keyword>
<evidence type="ECO:0000313" key="3">
    <source>
        <dbReference type="Proteomes" id="UP000326178"/>
    </source>
</evidence>
<organism evidence="2 3">
    <name type="scientific">Streptomyces nitrosporeus</name>
    <dbReference type="NCBI Taxonomy" id="28894"/>
    <lineage>
        <taxon>Bacteria</taxon>
        <taxon>Bacillati</taxon>
        <taxon>Actinomycetota</taxon>
        <taxon>Actinomycetes</taxon>
        <taxon>Kitasatosporales</taxon>
        <taxon>Streptomycetaceae</taxon>
        <taxon>Streptomyces</taxon>
    </lineage>
</organism>
<evidence type="ECO:0000259" key="1">
    <source>
        <dbReference type="PROSITE" id="PS50943"/>
    </source>
</evidence>
<dbReference type="SUPFAM" id="SSF47413">
    <property type="entry name" value="lambda repressor-like DNA-binding domains"/>
    <property type="match status" value="1"/>
</dbReference>
<feature type="domain" description="HTH cro/C1-type" evidence="1">
    <location>
        <begin position="25"/>
        <end position="79"/>
    </location>
</feature>
<proteinExistence type="predicted"/>
<dbReference type="Proteomes" id="UP000326178">
    <property type="component" value="Chromosome"/>
</dbReference>
<dbReference type="InterPro" id="IPR001387">
    <property type="entry name" value="Cro/C1-type_HTH"/>
</dbReference>
<dbReference type="CDD" id="cd00093">
    <property type="entry name" value="HTH_XRE"/>
    <property type="match status" value="1"/>
</dbReference>
<sequence length="296" mass="32619">MQSPGSGRSRGRESTVLGRRLGGELQRLRVAAGLTQQQAAEYLSATATKVVKMESGWVPVRDPDIRALCQLYGVTDGKVLAGLLDIAKTDRERRKVRGWWEDRTLPNGQVGYIAMEDAALRNRQWQVALIPGLFQTAEYTRALGVADMFWDDPDQIEALVALRARRRQRLHGETPLQMHAVIWEAALRQVMGGPTVMRGQLEHLRELAELPNVHIQVLPFRAGGHAGAGGPFNILSFGEEGAVDVVHMDAPRAGAWVEDAERSAVFVDMFNALSRTAVSPYDSMQLIEGIAKGMSE</sequence>
<dbReference type="KEGG" id="snk:CP967_17425"/>
<gene>
    <name evidence="2" type="ORF">CP967_17425</name>
</gene>
<dbReference type="GO" id="GO:0003677">
    <property type="term" value="F:DNA binding"/>
    <property type="evidence" value="ECO:0007669"/>
    <property type="project" value="InterPro"/>
</dbReference>
<dbReference type="PROSITE" id="PS50943">
    <property type="entry name" value="HTH_CROC1"/>
    <property type="match status" value="1"/>
</dbReference>
<dbReference type="Gene3D" id="1.10.260.40">
    <property type="entry name" value="lambda repressor-like DNA-binding domains"/>
    <property type="match status" value="1"/>
</dbReference>
<dbReference type="SMART" id="SM00530">
    <property type="entry name" value="HTH_XRE"/>
    <property type="match status" value="1"/>
</dbReference>
<dbReference type="InterPro" id="IPR043917">
    <property type="entry name" value="DUF5753"/>
</dbReference>
<dbReference type="AlphaFoldDB" id="A0A5J6FAY7"/>
<dbReference type="InterPro" id="IPR010982">
    <property type="entry name" value="Lambda_DNA-bd_dom_sf"/>
</dbReference>
<name>A0A5J6FAY7_9ACTN</name>
<dbReference type="Pfam" id="PF13560">
    <property type="entry name" value="HTH_31"/>
    <property type="match status" value="1"/>
</dbReference>
<dbReference type="OrthoDB" id="5172945at2"/>
<reference evidence="2 3" key="1">
    <citation type="submission" date="2017-09" db="EMBL/GenBank/DDBJ databases">
        <authorList>
            <person name="Lee N."/>
            <person name="Cho B.-K."/>
        </authorList>
    </citation>
    <scope>NUCLEOTIDE SEQUENCE [LARGE SCALE GENOMIC DNA]</scope>
    <source>
        <strain evidence="2 3">ATCC 12769</strain>
    </source>
</reference>
<protein>
    <submittedName>
        <fullName evidence="2">XRE family transcriptional regulator</fullName>
    </submittedName>
</protein>
<dbReference type="EMBL" id="CP023702">
    <property type="protein sequence ID" value="QEU73538.1"/>
    <property type="molecule type" value="Genomic_DNA"/>
</dbReference>
<accession>A0A5J6FAY7</accession>
<dbReference type="Pfam" id="PF19054">
    <property type="entry name" value="DUF5753"/>
    <property type="match status" value="1"/>
</dbReference>
<evidence type="ECO:0000313" key="2">
    <source>
        <dbReference type="EMBL" id="QEU73538.1"/>
    </source>
</evidence>